<keyword evidence="1 2" id="KW-0238">DNA-binding</keyword>
<dbReference type="PRINTS" id="PR00455">
    <property type="entry name" value="HTHTETR"/>
</dbReference>
<comment type="caution">
    <text evidence="4">The sequence shown here is derived from an EMBL/GenBank/DDBJ whole genome shotgun (WGS) entry which is preliminary data.</text>
</comment>
<dbReference type="InterPro" id="IPR049484">
    <property type="entry name" value="Rv0078-like_C"/>
</dbReference>
<dbReference type="EMBL" id="JAAATW010000003">
    <property type="protein sequence ID" value="NBE09025.1"/>
    <property type="molecule type" value="Genomic_DNA"/>
</dbReference>
<dbReference type="PANTHER" id="PTHR30055:SF223">
    <property type="entry name" value="HTH-TYPE TRANSCRIPTIONAL REGULATOR UIDR"/>
    <property type="match status" value="1"/>
</dbReference>
<protein>
    <submittedName>
        <fullName evidence="4">TetR family transcriptional regulator</fullName>
    </submittedName>
</protein>
<proteinExistence type="predicted"/>
<dbReference type="InterPro" id="IPR036271">
    <property type="entry name" value="Tet_transcr_reg_TetR-rel_C_sf"/>
</dbReference>
<evidence type="ECO:0000313" key="5">
    <source>
        <dbReference type="Proteomes" id="UP001517376"/>
    </source>
</evidence>
<keyword evidence="5" id="KW-1185">Reference proteome</keyword>
<dbReference type="RefSeq" id="WP_161768038.1">
    <property type="nucleotide sequence ID" value="NZ_JAAATW010000003.1"/>
</dbReference>
<dbReference type="SUPFAM" id="SSF46689">
    <property type="entry name" value="Homeodomain-like"/>
    <property type="match status" value="1"/>
</dbReference>
<dbReference type="PANTHER" id="PTHR30055">
    <property type="entry name" value="HTH-TYPE TRANSCRIPTIONAL REGULATOR RUTR"/>
    <property type="match status" value="1"/>
</dbReference>
<dbReference type="Gene3D" id="1.10.357.10">
    <property type="entry name" value="Tetracycline Repressor, domain 2"/>
    <property type="match status" value="1"/>
</dbReference>
<dbReference type="Pfam" id="PF21351">
    <property type="entry name" value="TetR_C_41"/>
    <property type="match status" value="1"/>
</dbReference>
<dbReference type="InterPro" id="IPR009057">
    <property type="entry name" value="Homeodomain-like_sf"/>
</dbReference>
<dbReference type="InterPro" id="IPR050109">
    <property type="entry name" value="HTH-type_TetR-like_transc_reg"/>
</dbReference>
<dbReference type="PROSITE" id="PS50977">
    <property type="entry name" value="HTH_TETR_2"/>
    <property type="match status" value="1"/>
</dbReference>
<sequence length="225" mass="23899">MSTGPTPTPPRPQGRAEAAELTALRLVATARRAFAVQGFAQVSLDALAAEAGVTRGALHHHFQNQAGLFEAVFRAVDAEIGTELDVVYEAQSDPWAGMKACYHAYLDLALRPDRARILFRDAPAVMGARAMDILMNSGFATIVEDLADLIAHGRLRPLDPVATAHLLNGAVMAQALWLAGCEGGTDAQRSAAHTALEAVFDGLTLPPYATQTALDVFLDSLSEQP</sequence>
<dbReference type="InterPro" id="IPR023772">
    <property type="entry name" value="DNA-bd_HTH_TetR-type_CS"/>
</dbReference>
<dbReference type="SUPFAM" id="SSF48498">
    <property type="entry name" value="Tetracyclin repressor-like, C-terminal domain"/>
    <property type="match status" value="1"/>
</dbReference>
<evidence type="ECO:0000256" key="2">
    <source>
        <dbReference type="PROSITE-ProRule" id="PRU00335"/>
    </source>
</evidence>
<evidence type="ECO:0000313" key="4">
    <source>
        <dbReference type="EMBL" id="NBE09025.1"/>
    </source>
</evidence>
<reference evidence="5" key="1">
    <citation type="submission" date="2020-01" db="EMBL/GenBank/DDBJ databases">
        <title>Sphingomonas sp. strain CSW-10.</title>
        <authorList>
            <person name="Chen W.-M."/>
        </authorList>
    </citation>
    <scope>NUCLEOTIDE SEQUENCE [LARGE SCALE GENOMIC DNA]</scope>
    <source>
        <strain evidence="5">CCP-1</strain>
    </source>
</reference>
<gene>
    <name evidence="4" type="ORF">GU920_15895</name>
</gene>
<accession>A0ABW9Y919</accession>
<dbReference type="Proteomes" id="UP001517376">
    <property type="component" value="Unassembled WGS sequence"/>
</dbReference>
<dbReference type="PROSITE" id="PS01081">
    <property type="entry name" value="HTH_TETR_1"/>
    <property type="match status" value="1"/>
</dbReference>
<dbReference type="InterPro" id="IPR001647">
    <property type="entry name" value="HTH_TetR"/>
</dbReference>
<name>A0ABW9Y919_9RHOB</name>
<evidence type="ECO:0000259" key="3">
    <source>
        <dbReference type="PROSITE" id="PS50977"/>
    </source>
</evidence>
<feature type="DNA-binding region" description="H-T-H motif" evidence="2">
    <location>
        <begin position="43"/>
        <end position="62"/>
    </location>
</feature>
<evidence type="ECO:0000256" key="1">
    <source>
        <dbReference type="ARBA" id="ARBA00023125"/>
    </source>
</evidence>
<organism evidence="4 5">
    <name type="scientific">Paragemmobacter ruber</name>
    <dbReference type="NCBI Taxonomy" id="1985673"/>
    <lineage>
        <taxon>Bacteria</taxon>
        <taxon>Pseudomonadati</taxon>
        <taxon>Pseudomonadota</taxon>
        <taxon>Alphaproteobacteria</taxon>
        <taxon>Rhodobacterales</taxon>
        <taxon>Paracoccaceae</taxon>
        <taxon>Paragemmobacter</taxon>
    </lineage>
</organism>
<dbReference type="Pfam" id="PF00440">
    <property type="entry name" value="TetR_N"/>
    <property type="match status" value="1"/>
</dbReference>
<feature type="domain" description="HTH tetR-type" evidence="3">
    <location>
        <begin position="20"/>
        <end position="80"/>
    </location>
</feature>